<dbReference type="OrthoDB" id="8118055at2759"/>
<dbReference type="Gene3D" id="1.50.10.10">
    <property type="match status" value="1"/>
</dbReference>
<dbReference type="PANTHER" id="PTHR45679">
    <property type="entry name" value="ER DEGRADATION-ENHANCING ALPHA-MANNOSIDASE-LIKE PROTEIN 2"/>
    <property type="match status" value="1"/>
</dbReference>
<dbReference type="InterPro" id="IPR001382">
    <property type="entry name" value="Glyco_hydro_47"/>
</dbReference>
<evidence type="ECO:0000313" key="6">
    <source>
        <dbReference type="Proteomes" id="UP000784294"/>
    </source>
</evidence>
<reference evidence="5" key="1">
    <citation type="submission" date="2018-11" db="EMBL/GenBank/DDBJ databases">
        <authorList>
            <consortium name="Pathogen Informatics"/>
        </authorList>
    </citation>
    <scope>NUCLEOTIDE SEQUENCE</scope>
</reference>
<dbReference type="InterPro" id="IPR036026">
    <property type="entry name" value="Seven-hairpin_glycosidases"/>
</dbReference>
<keyword evidence="4" id="KW-0325">Glycoprotein</keyword>
<dbReference type="GO" id="GO:0044322">
    <property type="term" value="C:endoplasmic reticulum quality control compartment"/>
    <property type="evidence" value="ECO:0007669"/>
    <property type="project" value="GOC"/>
</dbReference>
<evidence type="ECO:0000256" key="2">
    <source>
        <dbReference type="ARBA" id="ARBA00007658"/>
    </source>
</evidence>
<dbReference type="GO" id="GO:0005509">
    <property type="term" value="F:calcium ion binding"/>
    <property type="evidence" value="ECO:0007669"/>
    <property type="project" value="InterPro"/>
</dbReference>
<dbReference type="GO" id="GO:1904380">
    <property type="term" value="P:endoplasmic reticulum mannose trimming"/>
    <property type="evidence" value="ECO:0007669"/>
    <property type="project" value="InterPro"/>
</dbReference>
<dbReference type="InterPro" id="IPR012341">
    <property type="entry name" value="6hp_glycosidase-like_sf"/>
</dbReference>
<accession>A0A448WGD9</accession>
<gene>
    <name evidence="5" type="ORF">PXEA_LOCUS4488</name>
</gene>
<keyword evidence="3" id="KW-0256">Endoplasmic reticulum</keyword>
<dbReference type="PANTHER" id="PTHR45679:SF2">
    <property type="entry name" value="ER DEGRADATION-ENHANCING ALPHA-MANNOSIDASE-LIKE PROTEIN 3"/>
    <property type="match status" value="1"/>
</dbReference>
<evidence type="ECO:0000256" key="3">
    <source>
        <dbReference type="ARBA" id="ARBA00022824"/>
    </source>
</evidence>
<dbReference type="GO" id="GO:0016020">
    <property type="term" value="C:membrane"/>
    <property type="evidence" value="ECO:0007669"/>
    <property type="project" value="InterPro"/>
</dbReference>
<dbReference type="GO" id="GO:0005975">
    <property type="term" value="P:carbohydrate metabolic process"/>
    <property type="evidence" value="ECO:0007669"/>
    <property type="project" value="InterPro"/>
</dbReference>
<dbReference type="Pfam" id="PF01532">
    <property type="entry name" value="Glyco_hydro_47"/>
    <property type="match status" value="1"/>
</dbReference>
<evidence type="ECO:0000313" key="5">
    <source>
        <dbReference type="EMBL" id="VEL11048.1"/>
    </source>
</evidence>
<dbReference type="AlphaFoldDB" id="A0A448WGD9"/>
<keyword evidence="6" id="KW-1185">Reference proteome</keyword>
<dbReference type="EMBL" id="CAAALY010010692">
    <property type="protein sequence ID" value="VEL11048.1"/>
    <property type="molecule type" value="Genomic_DNA"/>
</dbReference>
<dbReference type="InterPro" id="IPR044674">
    <property type="entry name" value="EDEM1/2/3"/>
</dbReference>
<comment type="caution">
    <text evidence="5">The sequence shown here is derived from an EMBL/GenBank/DDBJ whole genome shotgun (WGS) entry which is preliminary data.</text>
</comment>
<evidence type="ECO:0000256" key="4">
    <source>
        <dbReference type="ARBA" id="ARBA00023180"/>
    </source>
</evidence>
<sequence>MMGDVKAAVAMHELLYQVQQRHHLLPEAFTLDFNVHWGQHLMRPELIESTYLLHRATLDPYYLTVGEHLVNSLNKHTRVNCGFAAIEVSPVY</sequence>
<dbReference type="SUPFAM" id="SSF48225">
    <property type="entry name" value="Seven-hairpin glycosidases"/>
    <property type="match status" value="1"/>
</dbReference>
<organism evidence="5 6">
    <name type="scientific">Protopolystoma xenopodis</name>
    <dbReference type="NCBI Taxonomy" id="117903"/>
    <lineage>
        <taxon>Eukaryota</taxon>
        <taxon>Metazoa</taxon>
        <taxon>Spiralia</taxon>
        <taxon>Lophotrochozoa</taxon>
        <taxon>Platyhelminthes</taxon>
        <taxon>Monogenea</taxon>
        <taxon>Polyopisthocotylea</taxon>
        <taxon>Polystomatidea</taxon>
        <taxon>Polystomatidae</taxon>
        <taxon>Protopolystoma</taxon>
    </lineage>
</organism>
<proteinExistence type="inferred from homology"/>
<protein>
    <submittedName>
        <fullName evidence="5">Uncharacterized protein</fullName>
    </submittedName>
</protein>
<evidence type="ECO:0000256" key="1">
    <source>
        <dbReference type="ARBA" id="ARBA00004240"/>
    </source>
</evidence>
<name>A0A448WGD9_9PLAT</name>
<comment type="similarity">
    <text evidence="2">Belongs to the glycosyl hydrolase 47 family.</text>
</comment>
<comment type="subcellular location">
    <subcellularLocation>
        <location evidence="1">Endoplasmic reticulum</location>
    </subcellularLocation>
</comment>
<dbReference type="Proteomes" id="UP000784294">
    <property type="component" value="Unassembled WGS sequence"/>
</dbReference>
<dbReference type="GO" id="GO:0004571">
    <property type="term" value="F:mannosyl-oligosaccharide 1,2-alpha-mannosidase activity"/>
    <property type="evidence" value="ECO:0007669"/>
    <property type="project" value="InterPro"/>
</dbReference>